<evidence type="ECO:0000256" key="3">
    <source>
        <dbReference type="SAM" id="SignalP"/>
    </source>
</evidence>
<feature type="domain" description="Albumin I chain a" evidence="4">
    <location>
        <begin position="67"/>
        <end position="114"/>
    </location>
</feature>
<sequence>MACVRLAPLALFLLATSLLFRMKKIEAGGNCLDSFCNLSADCGLGCTCVFGACIGDGLASVAKMVEEHPNLCQSHDECVKKGSGNFCARYLNPRVDYGLCFDSDSQGLKEFLAMPTIAE</sequence>
<dbReference type="Proteomes" id="UP000075243">
    <property type="component" value="Unassembled WGS sequence"/>
</dbReference>
<evidence type="ECO:0000256" key="1">
    <source>
        <dbReference type="ARBA" id="ARBA00022854"/>
    </source>
</evidence>
<gene>
    <name evidence="5" type="ORF">KK1_040702</name>
</gene>
<evidence type="ECO:0000313" key="6">
    <source>
        <dbReference type="Proteomes" id="UP000075243"/>
    </source>
</evidence>
<dbReference type="OMA" id="QSHDECV"/>
<feature type="chain" id="PRO_5007587743" evidence="3">
    <location>
        <begin position="28"/>
        <end position="119"/>
    </location>
</feature>
<proteinExistence type="predicted"/>
<evidence type="ECO:0000259" key="4">
    <source>
        <dbReference type="Pfam" id="PF16720"/>
    </source>
</evidence>
<keyword evidence="3" id="KW-0732">Signal</keyword>
<evidence type="ECO:0000313" key="5">
    <source>
        <dbReference type="EMBL" id="KYP38078.1"/>
    </source>
</evidence>
<protein>
    <submittedName>
        <fullName evidence="5">Albumin-1</fullName>
    </submittedName>
</protein>
<evidence type="ECO:0000256" key="2">
    <source>
        <dbReference type="ARBA" id="ARBA00023157"/>
    </source>
</evidence>
<organism evidence="5 6">
    <name type="scientific">Cajanus cajan</name>
    <name type="common">Pigeon pea</name>
    <name type="synonym">Cajanus indicus</name>
    <dbReference type="NCBI Taxonomy" id="3821"/>
    <lineage>
        <taxon>Eukaryota</taxon>
        <taxon>Viridiplantae</taxon>
        <taxon>Streptophyta</taxon>
        <taxon>Embryophyta</taxon>
        <taxon>Tracheophyta</taxon>
        <taxon>Spermatophyta</taxon>
        <taxon>Magnoliopsida</taxon>
        <taxon>eudicotyledons</taxon>
        <taxon>Gunneridae</taxon>
        <taxon>Pentapetalae</taxon>
        <taxon>rosids</taxon>
        <taxon>fabids</taxon>
        <taxon>Fabales</taxon>
        <taxon>Fabaceae</taxon>
        <taxon>Papilionoideae</taxon>
        <taxon>50 kb inversion clade</taxon>
        <taxon>NPAAA clade</taxon>
        <taxon>indigoferoid/millettioid clade</taxon>
        <taxon>Phaseoleae</taxon>
        <taxon>Cajanus</taxon>
    </lineage>
</organism>
<reference evidence="5" key="1">
    <citation type="journal article" date="2012" name="Nat. Biotechnol.">
        <title>Draft genome sequence of pigeonpea (Cajanus cajan), an orphan legume crop of resource-poor farmers.</title>
        <authorList>
            <person name="Varshney R.K."/>
            <person name="Chen W."/>
            <person name="Li Y."/>
            <person name="Bharti A.K."/>
            <person name="Saxena R.K."/>
            <person name="Schlueter J.A."/>
            <person name="Donoghue M.T."/>
            <person name="Azam S."/>
            <person name="Fan G."/>
            <person name="Whaley A.M."/>
            <person name="Farmer A.D."/>
            <person name="Sheridan J."/>
            <person name="Iwata A."/>
            <person name="Tuteja R."/>
            <person name="Penmetsa R.V."/>
            <person name="Wu W."/>
            <person name="Upadhyaya H.D."/>
            <person name="Yang S.P."/>
            <person name="Shah T."/>
            <person name="Saxena K.B."/>
            <person name="Michael T."/>
            <person name="McCombie W.R."/>
            <person name="Yang B."/>
            <person name="Zhang G."/>
            <person name="Yang H."/>
            <person name="Wang J."/>
            <person name="Spillane C."/>
            <person name="Cook D.R."/>
            <person name="May G.D."/>
            <person name="Xu X."/>
            <person name="Jackson S.A."/>
        </authorList>
    </citation>
    <scope>NUCLEOTIDE SEQUENCE [LARGE SCALE GENOMIC DNA]</scope>
</reference>
<keyword evidence="1" id="KW-0960">Knottin</keyword>
<feature type="signal peptide" evidence="3">
    <location>
        <begin position="1"/>
        <end position="27"/>
    </location>
</feature>
<accession>A0A151R635</accession>
<dbReference type="Gramene" id="C.cajan_40959.t">
    <property type="protein sequence ID" value="C.cajan_40959.t"/>
    <property type="gene ID" value="C.cajan_40959"/>
</dbReference>
<dbReference type="AlphaFoldDB" id="A0A151R635"/>
<dbReference type="InterPro" id="IPR032000">
    <property type="entry name" value="Albumin_I_a"/>
</dbReference>
<dbReference type="Pfam" id="PF16720">
    <property type="entry name" value="Albumin_I_a"/>
    <property type="match status" value="1"/>
</dbReference>
<keyword evidence="6" id="KW-1185">Reference proteome</keyword>
<dbReference type="EMBL" id="KQ484040">
    <property type="protein sequence ID" value="KYP38078.1"/>
    <property type="molecule type" value="Genomic_DNA"/>
</dbReference>
<keyword evidence="2" id="KW-1015">Disulfide bond</keyword>
<name>A0A151R635_CAJCA</name>